<feature type="DNA-binding region" description="H-T-H motif" evidence="4">
    <location>
        <begin position="27"/>
        <end position="46"/>
    </location>
</feature>
<sequence>MSNRNTKLRLLEVAHDLIWENSYGSVSVDDICEKAAVAKGSFYHAFKSKSELAVAAFENHWEQKRPALDQLFSTQIPPLERLKLYCDFAVADQLGKYETLGKVAGCPFSSVGCELSTQDENIRQKAHEMNARMVKYFTSMVLELIAEGTVQETDAVELAKEMCAYITGVLTQAKIDNELKSVQRMLPGLLRLMGIQKAI</sequence>
<reference evidence="6" key="1">
    <citation type="submission" date="2022-04" db="EMBL/GenBank/DDBJ databases">
        <title>Hymenobacter sp. isolated from the air.</title>
        <authorList>
            <person name="Won M."/>
            <person name="Lee C.-M."/>
            <person name="Woen H.-Y."/>
            <person name="Kwon S.-W."/>
        </authorList>
    </citation>
    <scope>NUCLEOTIDE SEQUENCE</scope>
    <source>
        <strain evidence="6">5116S-3</strain>
        <plasmid evidence="6">unnamed1</plasmid>
    </source>
</reference>
<keyword evidence="1" id="KW-0805">Transcription regulation</keyword>
<dbReference type="PROSITE" id="PS50977">
    <property type="entry name" value="HTH_TETR_2"/>
    <property type="match status" value="1"/>
</dbReference>
<proteinExistence type="predicted"/>
<dbReference type="SUPFAM" id="SSF48498">
    <property type="entry name" value="Tetracyclin repressor-like, C-terminal domain"/>
    <property type="match status" value="1"/>
</dbReference>
<dbReference type="PANTHER" id="PTHR47506:SF6">
    <property type="entry name" value="HTH-TYPE TRANSCRIPTIONAL REPRESSOR NEMR"/>
    <property type="match status" value="1"/>
</dbReference>
<dbReference type="Proteomes" id="UP000831796">
    <property type="component" value="Plasmid unnamed1"/>
</dbReference>
<dbReference type="Pfam" id="PF16925">
    <property type="entry name" value="TetR_C_13"/>
    <property type="match status" value="1"/>
</dbReference>
<evidence type="ECO:0000256" key="2">
    <source>
        <dbReference type="ARBA" id="ARBA00023125"/>
    </source>
</evidence>
<evidence type="ECO:0000313" key="7">
    <source>
        <dbReference type="Proteomes" id="UP000831796"/>
    </source>
</evidence>
<dbReference type="Gene3D" id="1.10.357.10">
    <property type="entry name" value="Tetracycline Repressor, domain 2"/>
    <property type="match status" value="1"/>
</dbReference>
<name>A0A8T9QE12_9BACT</name>
<keyword evidence="2 4" id="KW-0238">DNA-binding</keyword>
<dbReference type="InterPro" id="IPR001647">
    <property type="entry name" value="HTH_TetR"/>
</dbReference>
<dbReference type="InterPro" id="IPR036271">
    <property type="entry name" value="Tet_transcr_reg_TetR-rel_C_sf"/>
</dbReference>
<dbReference type="AlphaFoldDB" id="A0A8T9QE12"/>
<dbReference type="KEGG" id="hcu:MUN79_29110"/>
<evidence type="ECO:0000259" key="5">
    <source>
        <dbReference type="PROSITE" id="PS50977"/>
    </source>
</evidence>
<evidence type="ECO:0000256" key="1">
    <source>
        <dbReference type="ARBA" id="ARBA00023015"/>
    </source>
</evidence>
<dbReference type="InterPro" id="IPR023772">
    <property type="entry name" value="DNA-bd_HTH_TetR-type_CS"/>
</dbReference>
<dbReference type="InterPro" id="IPR009057">
    <property type="entry name" value="Homeodomain-like_sf"/>
</dbReference>
<keyword evidence="7" id="KW-1185">Reference proteome</keyword>
<accession>A0A8T9QE12</accession>
<evidence type="ECO:0000256" key="3">
    <source>
        <dbReference type="ARBA" id="ARBA00023163"/>
    </source>
</evidence>
<dbReference type="PROSITE" id="PS01081">
    <property type="entry name" value="HTH_TETR_1"/>
    <property type="match status" value="1"/>
</dbReference>
<dbReference type="Pfam" id="PF00440">
    <property type="entry name" value="TetR_N"/>
    <property type="match status" value="1"/>
</dbReference>
<keyword evidence="3" id="KW-0804">Transcription</keyword>
<dbReference type="PRINTS" id="PR00455">
    <property type="entry name" value="HTHTETR"/>
</dbReference>
<dbReference type="SUPFAM" id="SSF46689">
    <property type="entry name" value="Homeodomain-like"/>
    <property type="match status" value="1"/>
</dbReference>
<organism evidence="6 7">
    <name type="scientific">Hymenobacter cellulosilyticus</name>
    <dbReference type="NCBI Taxonomy" id="2932248"/>
    <lineage>
        <taxon>Bacteria</taxon>
        <taxon>Pseudomonadati</taxon>
        <taxon>Bacteroidota</taxon>
        <taxon>Cytophagia</taxon>
        <taxon>Cytophagales</taxon>
        <taxon>Hymenobacteraceae</taxon>
        <taxon>Hymenobacter</taxon>
    </lineage>
</organism>
<protein>
    <submittedName>
        <fullName evidence="6">TetR/AcrR family transcriptional regulator</fullName>
    </submittedName>
</protein>
<dbReference type="PANTHER" id="PTHR47506">
    <property type="entry name" value="TRANSCRIPTIONAL REGULATORY PROTEIN"/>
    <property type="match status" value="1"/>
</dbReference>
<evidence type="ECO:0000313" key="6">
    <source>
        <dbReference type="EMBL" id="UOQ75132.1"/>
    </source>
</evidence>
<dbReference type="RefSeq" id="WP_244678465.1">
    <property type="nucleotide sequence ID" value="NZ_CP095047.1"/>
</dbReference>
<evidence type="ECO:0000256" key="4">
    <source>
        <dbReference type="PROSITE-ProRule" id="PRU00335"/>
    </source>
</evidence>
<geneLocation type="plasmid" evidence="6 7">
    <name>unnamed1</name>
</geneLocation>
<keyword evidence="6" id="KW-0614">Plasmid</keyword>
<dbReference type="GO" id="GO:0003677">
    <property type="term" value="F:DNA binding"/>
    <property type="evidence" value="ECO:0007669"/>
    <property type="project" value="UniProtKB-UniRule"/>
</dbReference>
<gene>
    <name evidence="6" type="ORF">MUN79_29110</name>
</gene>
<dbReference type="EMBL" id="CP095047">
    <property type="protein sequence ID" value="UOQ75132.1"/>
    <property type="molecule type" value="Genomic_DNA"/>
</dbReference>
<dbReference type="InterPro" id="IPR011075">
    <property type="entry name" value="TetR_C"/>
</dbReference>
<feature type="domain" description="HTH tetR-type" evidence="5">
    <location>
        <begin position="4"/>
        <end position="64"/>
    </location>
</feature>